<dbReference type="InterPro" id="IPR057855">
    <property type="entry name" value="Beta-prop_WDR19_1st"/>
</dbReference>
<dbReference type="AlphaFoldDB" id="A0A0M0J8T9"/>
<keyword evidence="1" id="KW-0853">WD repeat</keyword>
<dbReference type="OrthoDB" id="10582213at2759"/>
<keyword evidence="6" id="KW-1185">Reference proteome</keyword>
<gene>
    <name evidence="5" type="ORF">Ctob_009185</name>
</gene>
<comment type="caution">
    <text evidence="5">The sequence shown here is derived from an EMBL/GenBank/DDBJ whole genome shotgun (WGS) entry which is preliminary data.</text>
</comment>
<evidence type="ECO:0000313" key="6">
    <source>
        <dbReference type="Proteomes" id="UP000037460"/>
    </source>
</evidence>
<dbReference type="EMBL" id="JWZX01003230">
    <property type="protein sequence ID" value="KOO22986.1"/>
    <property type="molecule type" value="Genomic_DNA"/>
</dbReference>
<dbReference type="GO" id="GO:0005929">
    <property type="term" value="C:cilium"/>
    <property type="evidence" value="ECO:0007669"/>
    <property type="project" value="TreeGrafter"/>
</dbReference>
<sequence>MSLLANDAQANKKANQYSSRMARARAANTTKFSGSASLSSAKTISDDADGVGTNMSREIQIESSQLLKVIDQTGKTIYRVQLPKEGRCIFLGWEPSGAALAAVQDHGGAFLWFPSKPDCVQQWEGMQFQGSMLSSSSKNAAFHTTFAKWSKTRKLVLGLADGNFACWDLESNETFISRKHFAGKHKNAITCGAWGFGGDILALGSKNQIKVSEPLLNASWEATSAKLELLDNDLALQELEFSPSGQTMSAIAGTSIFRHLCLYGVKINDNGKTVSTTLTPVGEMHPNSTIGGIQELVWLENEMVAVVTSNGYVRFLQYGTGEGVLMEDQHKPCEAGVFSACLCKLTGHVAIASASCVTFFDPLLLSITGTMTIPQAPDGVRYQKLQGSTDGEFLLLGRSDGQIFRLPIPKMTKLDLTLLSVRRRTTDDTTVAVGITRAAAAIMLSATCGRPRKLLSLSAGDGATCGFGGRMFVAWSHSRQLLAVVNDKQEIVVVQRLADGSMKKIMKEGLPDTIISLSWDPTSQSVLAIAIRGHGIALWDTKTDHGVQMWSGMSYKGMFTKGQKQFDPAITTWNLAGQLAVGMQDGTFAVWDSMSMDISTSGSTGKHKSAIQAAAWYSSMFSPALALASKSTIKVSQGFEGVEWSATAMKLKLAKERRFSLSSMMSSSSANDDLDGLTFEDLQFSPNGKFLGALAVPVASERTRVCVVYELQDERKSLVLTREVMLDEGVTPIHFRWLVDNTIVLFCRQSSGAVLVKTFGPNAETGMQNWPESGKVPGTIVDAAATPNGLLVIAMSMEGSKGQLVIVTSPSMHVCVELPLEAVPQTISVTTPKGQPNVLLTVGLEGGGVDVFELPPGGTPGADSAAEPTPPPPPPPPPRADII</sequence>
<dbReference type="PANTHER" id="PTHR14920:SF0">
    <property type="entry name" value="WD REPEAT DOMAIN 19"/>
    <property type="match status" value="1"/>
</dbReference>
<protein>
    <submittedName>
        <fullName evidence="5">Wd repeat-containing protein 19</fullName>
    </submittedName>
</protein>
<dbReference type="Pfam" id="PF23389">
    <property type="entry name" value="Beta-prop_WDR19_1st"/>
    <property type="match status" value="1"/>
</dbReference>
<dbReference type="InterPro" id="IPR040379">
    <property type="entry name" value="WDR19/dyf-2"/>
</dbReference>
<feature type="region of interest" description="Disordered" evidence="3">
    <location>
        <begin position="852"/>
        <end position="883"/>
    </location>
</feature>
<accession>A0A0M0J8T9</accession>
<dbReference type="GO" id="GO:0060271">
    <property type="term" value="P:cilium assembly"/>
    <property type="evidence" value="ECO:0007669"/>
    <property type="project" value="TreeGrafter"/>
</dbReference>
<dbReference type="Proteomes" id="UP000037460">
    <property type="component" value="Unassembled WGS sequence"/>
</dbReference>
<dbReference type="PANTHER" id="PTHR14920">
    <property type="entry name" value="OSMOTIC AVOIDANCE ABNORMAL PROTEIN 1/WD REPEAT MEMBRANE PROTEIN"/>
    <property type="match status" value="1"/>
</dbReference>
<evidence type="ECO:0000256" key="2">
    <source>
        <dbReference type="ARBA" id="ARBA00022737"/>
    </source>
</evidence>
<feature type="domain" description="WDR19 first beta-propeller" evidence="4">
    <location>
        <begin position="63"/>
        <end position="400"/>
    </location>
</feature>
<evidence type="ECO:0000259" key="4">
    <source>
        <dbReference type="Pfam" id="PF23389"/>
    </source>
</evidence>
<name>A0A0M0J8T9_9EUKA</name>
<evidence type="ECO:0000313" key="5">
    <source>
        <dbReference type="EMBL" id="KOO22986.1"/>
    </source>
</evidence>
<reference evidence="6" key="1">
    <citation type="journal article" date="2015" name="PLoS Genet.">
        <title>Genome Sequence and Transcriptome Analyses of Chrysochromulina tobin: Metabolic Tools for Enhanced Algal Fitness in the Prominent Order Prymnesiales (Haptophyceae).</title>
        <authorList>
            <person name="Hovde B.T."/>
            <person name="Deodato C.R."/>
            <person name="Hunsperger H.M."/>
            <person name="Ryken S.A."/>
            <person name="Yost W."/>
            <person name="Jha R.K."/>
            <person name="Patterson J."/>
            <person name="Monnat R.J. Jr."/>
            <person name="Barlow S.B."/>
            <person name="Starkenburg S.R."/>
            <person name="Cattolico R.A."/>
        </authorList>
    </citation>
    <scope>NUCLEOTIDE SEQUENCE</scope>
    <source>
        <strain evidence="6">CCMP291</strain>
    </source>
</reference>
<evidence type="ECO:0000256" key="3">
    <source>
        <dbReference type="SAM" id="MobiDB-lite"/>
    </source>
</evidence>
<proteinExistence type="predicted"/>
<dbReference type="InterPro" id="IPR036322">
    <property type="entry name" value="WD40_repeat_dom_sf"/>
</dbReference>
<evidence type="ECO:0000256" key="1">
    <source>
        <dbReference type="ARBA" id="ARBA00022574"/>
    </source>
</evidence>
<feature type="compositionally biased region" description="Pro residues" evidence="3">
    <location>
        <begin position="868"/>
        <end position="883"/>
    </location>
</feature>
<organism evidence="5 6">
    <name type="scientific">Chrysochromulina tobinii</name>
    <dbReference type="NCBI Taxonomy" id="1460289"/>
    <lineage>
        <taxon>Eukaryota</taxon>
        <taxon>Haptista</taxon>
        <taxon>Haptophyta</taxon>
        <taxon>Prymnesiophyceae</taxon>
        <taxon>Prymnesiales</taxon>
        <taxon>Chrysochromulinaceae</taxon>
        <taxon>Chrysochromulina</taxon>
    </lineage>
</organism>
<dbReference type="SUPFAM" id="SSF82171">
    <property type="entry name" value="DPP6 N-terminal domain-like"/>
    <property type="match status" value="1"/>
</dbReference>
<dbReference type="GO" id="GO:0035721">
    <property type="term" value="P:intraciliary retrograde transport"/>
    <property type="evidence" value="ECO:0007669"/>
    <property type="project" value="InterPro"/>
</dbReference>
<dbReference type="GO" id="GO:0030991">
    <property type="term" value="C:intraciliary transport particle A"/>
    <property type="evidence" value="ECO:0007669"/>
    <property type="project" value="TreeGrafter"/>
</dbReference>
<keyword evidence="2" id="KW-0677">Repeat</keyword>
<dbReference type="InterPro" id="IPR015943">
    <property type="entry name" value="WD40/YVTN_repeat-like_dom_sf"/>
</dbReference>
<dbReference type="Gene3D" id="2.130.10.10">
    <property type="entry name" value="YVTN repeat-like/Quinoprotein amine dehydrogenase"/>
    <property type="match status" value="2"/>
</dbReference>
<dbReference type="SUPFAM" id="SSF50978">
    <property type="entry name" value="WD40 repeat-like"/>
    <property type="match status" value="1"/>
</dbReference>